<dbReference type="InterPro" id="IPR002209">
    <property type="entry name" value="Fibroblast_GF_fam"/>
</dbReference>
<name>A0A5J5DAC1_9PERO</name>
<dbReference type="GO" id="GO:0005634">
    <property type="term" value="C:nucleus"/>
    <property type="evidence" value="ECO:0007669"/>
    <property type="project" value="UniProtKB-SubCell"/>
</dbReference>
<dbReference type="GO" id="GO:0005576">
    <property type="term" value="C:extracellular region"/>
    <property type="evidence" value="ECO:0007669"/>
    <property type="project" value="UniProtKB-SubCell"/>
</dbReference>
<dbReference type="GO" id="GO:0045494">
    <property type="term" value="P:photoreceptor cell maintenance"/>
    <property type="evidence" value="ECO:0007669"/>
    <property type="project" value="TreeGrafter"/>
</dbReference>
<gene>
    <name evidence="12" type="ORF">FQN60_009946</name>
</gene>
<evidence type="ECO:0000256" key="3">
    <source>
        <dbReference type="ARBA" id="ARBA00007936"/>
    </source>
</evidence>
<dbReference type="GO" id="GO:0005524">
    <property type="term" value="F:ATP binding"/>
    <property type="evidence" value="ECO:0007669"/>
    <property type="project" value="InterPro"/>
</dbReference>
<dbReference type="Pfam" id="PF00118">
    <property type="entry name" value="Cpn60_TCP1"/>
    <property type="match status" value="1"/>
</dbReference>
<keyword evidence="5" id="KW-0964">Secreted</keyword>
<organism evidence="12 13">
    <name type="scientific">Etheostoma spectabile</name>
    <name type="common">orangethroat darter</name>
    <dbReference type="NCBI Taxonomy" id="54343"/>
    <lineage>
        <taxon>Eukaryota</taxon>
        <taxon>Metazoa</taxon>
        <taxon>Chordata</taxon>
        <taxon>Craniata</taxon>
        <taxon>Vertebrata</taxon>
        <taxon>Euteleostomi</taxon>
        <taxon>Actinopterygii</taxon>
        <taxon>Neopterygii</taxon>
        <taxon>Teleostei</taxon>
        <taxon>Neoteleostei</taxon>
        <taxon>Acanthomorphata</taxon>
        <taxon>Eupercaria</taxon>
        <taxon>Perciformes</taxon>
        <taxon>Percoidei</taxon>
        <taxon>Percidae</taxon>
        <taxon>Etheostomatinae</taxon>
        <taxon>Etheostoma</taxon>
    </lineage>
</organism>
<dbReference type="PRINTS" id="PR00262">
    <property type="entry name" value="IL1HBGF"/>
</dbReference>
<keyword evidence="6" id="KW-0037">Angiogenesis</keyword>
<keyword evidence="10" id="KW-0539">Nucleus</keyword>
<evidence type="ECO:0008006" key="14">
    <source>
        <dbReference type="Google" id="ProtNLM"/>
    </source>
</evidence>
<dbReference type="PANTHER" id="PTHR46883">
    <property type="entry name" value="BARDET-BIEDL SYNDROME 12 PROTEIN"/>
    <property type="match status" value="1"/>
</dbReference>
<dbReference type="EMBL" id="VOFY01000010">
    <property type="protein sequence ID" value="KAA8588601.1"/>
    <property type="molecule type" value="Genomic_DNA"/>
</dbReference>
<dbReference type="Proteomes" id="UP000327493">
    <property type="component" value="Chromosome 10"/>
</dbReference>
<comment type="subcellular location">
    <subcellularLocation>
        <location evidence="1">Nucleus</location>
    </subcellularLocation>
    <subcellularLocation>
        <location evidence="2">Secreted</location>
    </subcellularLocation>
</comment>
<keyword evidence="9" id="KW-0339">Growth factor</keyword>
<evidence type="ECO:0000256" key="10">
    <source>
        <dbReference type="ARBA" id="ARBA00023242"/>
    </source>
</evidence>
<dbReference type="CDD" id="cd23314">
    <property type="entry name" value="beta-trefoil_FGF2"/>
    <property type="match status" value="1"/>
</dbReference>
<dbReference type="FunFam" id="2.80.10.50:FF:000020">
    <property type="entry name" value="Fibroblast growth factor 1"/>
    <property type="match status" value="1"/>
</dbReference>
<dbReference type="SMART" id="SM00442">
    <property type="entry name" value="FGF"/>
    <property type="match status" value="1"/>
</dbReference>
<dbReference type="PRINTS" id="PR00263">
    <property type="entry name" value="HBGFFGF"/>
</dbReference>
<evidence type="ECO:0000256" key="2">
    <source>
        <dbReference type="ARBA" id="ARBA00004613"/>
    </source>
</evidence>
<keyword evidence="7" id="KW-0358">Heparin-binding</keyword>
<sequence length="846" mass="93261">MLGTTITNINQQQHVGLQKLSALAGIAYSSLGPHKKYKFIQDETSGESALVCSCFRIFENLELTCAVGQLVYETIQAHQKVYHTGSGCLLFLAGAWSRAALECLQTGISVAHIVSAMSEGIDICLNVCRKCSVSTEGLYVEQSESCTVTTPGLQLSKKPILEASQALRHLQGTTKVGHKTLNGSEQRRVKLSRYFYEAKSENLSTELQLNKPKLPDIAHIAEGLSHGCVNAMNLVVEASQIQSKNNPKDNICFTFDVSKVVTCVLPGLPEEQTCVLPGCVVLLSAEQALVAHHLKEQHLKVALINGDFSDTYRHLGFKRPTGIQCVSDQSDFLSSSYKDEWMEKVMKLLLNLEVNMILVTGLVSEKVIQSCCRHQILVVEKVKASVLMAFANATAAVPVTYATQLSKHCVGIGVDVAIWRDLSSHESKPSTTVNISTVKNSKLVTVILTSCVQAKLLALEDQFWACAYRLHHMLKDKVLLPGAGVTEMLCIHHLQKQADHRVKHHRERNEDAIQQTKAGTAANPYRHVVLHLMADGLIDYISTVMVNTGQYSKDRARTAVSQQLQDYNEGLGIAARLSPLVLEGEQDDSEVSSFIKSSEAPAVKIYDNLSVKQEAWRKALDLVLLVLQTDAEVITGIDQKSDGTQDNRMLSVEEGRREQATVSGRWEATVGLLHCLRRRLGSHREAGKEKDMATGEITTLPSTPEDGGSGGFTPGGFKDPKRLYCKNGGFFLRIKSDGSVDGIREKNDPNIKLQLQATSVGEVVIKGVCANRYLAMNRDGRLFGARRATDECYFLERLESNNYNTYRSRKYPHMYVALKRTGQYKSGSKTGPGQKAILFLPMSAKY</sequence>
<dbReference type="InterPro" id="IPR042984">
    <property type="entry name" value="BBS12"/>
</dbReference>
<evidence type="ECO:0000256" key="5">
    <source>
        <dbReference type="ARBA" id="ARBA00022525"/>
    </source>
</evidence>
<keyword evidence="4" id="KW-0217">Developmental protein</keyword>
<evidence type="ECO:0000313" key="12">
    <source>
        <dbReference type="EMBL" id="KAA8588601.1"/>
    </source>
</evidence>
<keyword evidence="8" id="KW-0221">Differentiation</keyword>
<evidence type="ECO:0000256" key="6">
    <source>
        <dbReference type="ARBA" id="ARBA00022657"/>
    </source>
</evidence>
<dbReference type="InterPro" id="IPR002423">
    <property type="entry name" value="Cpn60/GroEL/TCP-1"/>
</dbReference>
<evidence type="ECO:0000256" key="4">
    <source>
        <dbReference type="ARBA" id="ARBA00022473"/>
    </source>
</evidence>
<dbReference type="GO" id="GO:0001525">
    <property type="term" value="P:angiogenesis"/>
    <property type="evidence" value="ECO:0007669"/>
    <property type="project" value="UniProtKB-KW"/>
</dbReference>
<reference evidence="12 13" key="1">
    <citation type="submission" date="2019-08" db="EMBL/GenBank/DDBJ databases">
        <title>A chromosome-level genome assembly, high-density linkage maps, and genome scans reveal the genomic architecture of hybrid incompatibilities underlying speciation via character displacement in darters (Percidae: Etheostominae).</title>
        <authorList>
            <person name="Moran R.L."/>
            <person name="Catchen J.M."/>
            <person name="Fuller R.C."/>
        </authorList>
    </citation>
    <scope>NUCLEOTIDE SEQUENCE [LARGE SCALE GENOMIC DNA]</scope>
    <source>
        <strain evidence="12">EspeVRDwgs_2016</strain>
        <tissue evidence="12">Muscle</tissue>
    </source>
</reference>
<dbReference type="Gene3D" id="3.50.7.10">
    <property type="entry name" value="GroEL"/>
    <property type="match status" value="1"/>
</dbReference>
<dbReference type="SUPFAM" id="SSF52029">
    <property type="entry name" value="GroEL apical domain-like"/>
    <property type="match status" value="1"/>
</dbReference>
<dbReference type="Gene3D" id="1.10.560.10">
    <property type="entry name" value="GroEL-like equatorial domain"/>
    <property type="match status" value="2"/>
</dbReference>
<dbReference type="PANTHER" id="PTHR46883:SF1">
    <property type="entry name" value="BARDET-BIEDL SYNDROME 12 PROTEIN"/>
    <property type="match status" value="1"/>
</dbReference>
<dbReference type="InterPro" id="IPR027409">
    <property type="entry name" value="GroEL-like_apical_dom_sf"/>
</dbReference>
<dbReference type="GO" id="GO:0008083">
    <property type="term" value="F:growth factor activity"/>
    <property type="evidence" value="ECO:0007669"/>
    <property type="project" value="UniProtKB-KW"/>
</dbReference>
<dbReference type="Pfam" id="PF00167">
    <property type="entry name" value="FGF"/>
    <property type="match status" value="1"/>
</dbReference>
<evidence type="ECO:0000256" key="7">
    <source>
        <dbReference type="ARBA" id="ARBA00022674"/>
    </source>
</evidence>
<dbReference type="SUPFAM" id="SSF50353">
    <property type="entry name" value="Cytokine"/>
    <property type="match status" value="1"/>
</dbReference>
<dbReference type="GO" id="GO:0008201">
    <property type="term" value="F:heparin binding"/>
    <property type="evidence" value="ECO:0007669"/>
    <property type="project" value="UniProtKB-KW"/>
</dbReference>
<dbReference type="Gene3D" id="2.80.10.50">
    <property type="match status" value="1"/>
</dbReference>
<evidence type="ECO:0000256" key="11">
    <source>
        <dbReference type="ARBA" id="ARBA00023246"/>
    </source>
</evidence>
<accession>A0A5J5DAC1</accession>
<dbReference type="InterPro" id="IPR008996">
    <property type="entry name" value="IL1/FGF"/>
</dbReference>
<dbReference type="PROSITE" id="PS00247">
    <property type="entry name" value="HBGF_FGF"/>
    <property type="match status" value="1"/>
</dbReference>
<keyword evidence="13" id="KW-1185">Reference proteome</keyword>
<evidence type="ECO:0000256" key="1">
    <source>
        <dbReference type="ARBA" id="ARBA00004123"/>
    </source>
</evidence>
<dbReference type="SUPFAM" id="SSF48592">
    <property type="entry name" value="GroEL equatorial domain-like"/>
    <property type="match status" value="1"/>
</dbReference>
<dbReference type="GO" id="GO:0051781">
    <property type="term" value="P:positive regulation of cell division"/>
    <property type="evidence" value="ECO:0007669"/>
    <property type="project" value="UniProtKB-KW"/>
</dbReference>
<evidence type="ECO:0000313" key="13">
    <source>
        <dbReference type="Proteomes" id="UP000327493"/>
    </source>
</evidence>
<comment type="caution">
    <text evidence="12">The sequence shown here is derived from an EMBL/GenBank/DDBJ whole genome shotgun (WGS) entry which is preliminary data.</text>
</comment>
<dbReference type="GO" id="GO:0030154">
    <property type="term" value="P:cell differentiation"/>
    <property type="evidence" value="ECO:0007669"/>
    <property type="project" value="UniProtKB-KW"/>
</dbReference>
<keyword evidence="11" id="KW-0497">Mitogen</keyword>
<dbReference type="InterPro" id="IPR027413">
    <property type="entry name" value="GROEL-like_equatorial_sf"/>
</dbReference>
<protein>
    <recommendedName>
        <fullName evidence="14">FGF</fullName>
    </recommendedName>
</protein>
<dbReference type="GO" id="GO:0051131">
    <property type="term" value="P:chaperone-mediated protein complex assembly"/>
    <property type="evidence" value="ECO:0007669"/>
    <property type="project" value="InterPro"/>
</dbReference>
<evidence type="ECO:0000256" key="8">
    <source>
        <dbReference type="ARBA" id="ARBA00022782"/>
    </source>
</evidence>
<proteinExistence type="inferred from homology"/>
<dbReference type="AlphaFoldDB" id="A0A5J5DAC1"/>
<comment type="similarity">
    <text evidence="3">Belongs to the heparin-binding growth factors family.</text>
</comment>
<evidence type="ECO:0000256" key="9">
    <source>
        <dbReference type="ARBA" id="ARBA00023030"/>
    </source>
</evidence>